<dbReference type="InterPro" id="IPR050640">
    <property type="entry name" value="Bact_2-comp_sensor_kinase"/>
</dbReference>
<evidence type="ECO:0008006" key="7">
    <source>
        <dbReference type="Google" id="ProtNLM"/>
    </source>
</evidence>
<feature type="transmembrane region" description="Helical" evidence="1">
    <location>
        <begin position="257"/>
        <end position="274"/>
    </location>
</feature>
<evidence type="ECO:0000256" key="1">
    <source>
        <dbReference type="SAM" id="Phobius"/>
    </source>
</evidence>
<dbReference type="InterPro" id="IPR010559">
    <property type="entry name" value="Sig_transdc_His_kin_internal"/>
</dbReference>
<dbReference type="Proteomes" id="UP000294850">
    <property type="component" value="Unassembled WGS sequence"/>
</dbReference>
<keyword evidence="1" id="KW-0812">Transmembrane</keyword>
<dbReference type="AlphaFoldDB" id="A0A4R5DZL5"/>
<feature type="transmembrane region" description="Helical" evidence="1">
    <location>
        <begin position="319"/>
        <end position="338"/>
    </location>
</feature>
<keyword evidence="1" id="KW-0472">Membrane</keyword>
<evidence type="ECO:0000313" key="6">
    <source>
        <dbReference type="Proteomes" id="UP000294850"/>
    </source>
</evidence>
<keyword evidence="2" id="KW-0732">Signal</keyword>
<dbReference type="GO" id="GO:0000155">
    <property type="term" value="F:phosphorelay sensor kinase activity"/>
    <property type="evidence" value="ECO:0007669"/>
    <property type="project" value="InterPro"/>
</dbReference>
<dbReference type="Pfam" id="PF06580">
    <property type="entry name" value="His_kinase"/>
    <property type="match status" value="1"/>
</dbReference>
<feature type="transmembrane region" description="Helical" evidence="1">
    <location>
        <begin position="286"/>
        <end position="307"/>
    </location>
</feature>
<feature type="transmembrane region" description="Helical" evidence="1">
    <location>
        <begin position="215"/>
        <end position="237"/>
    </location>
</feature>
<reference evidence="5 6" key="1">
    <citation type="submission" date="2019-03" db="EMBL/GenBank/DDBJ databases">
        <title>Dyadobacter AR-3-6 sp. nov., isolated from arctic soil.</title>
        <authorList>
            <person name="Chaudhary D.K."/>
        </authorList>
    </citation>
    <scope>NUCLEOTIDE SEQUENCE [LARGE SCALE GENOMIC DNA]</scope>
    <source>
        <strain evidence="5 6">AR-3-6</strain>
    </source>
</reference>
<accession>A0A4R5DZL5</accession>
<dbReference type="InterPro" id="IPR036890">
    <property type="entry name" value="HATPase_C_sf"/>
</dbReference>
<dbReference type="Gene3D" id="3.30.565.10">
    <property type="entry name" value="Histidine kinase-like ATPase, C-terminal domain"/>
    <property type="match status" value="1"/>
</dbReference>
<feature type="domain" description="Signal transduction histidine kinase internal region" evidence="3">
    <location>
        <begin position="473"/>
        <end position="551"/>
    </location>
</feature>
<comment type="caution">
    <text evidence="5">The sequence shown here is derived from an EMBL/GenBank/DDBJ whole genome shotgun (WGS) entry which is preliminary data.</text>
</comment>
<keyword evidence="1" id="KW-1133">Transmembrane helix</keyword>
<dbReference type="RefSeq" id="WP_131955526.1">
    <property type="nucleotide sequence ID" value="NZ_SMFL01000001.1"/>
</dbReference>
<name>A0A4R5DZL5_9BACT</name>
<dbReference type="PANTHER" id="PTHR34220:SF7">
    <property type="entry name" value="SENSOR HISTIDINE KINASE YPDA"/>
    <property type="match status" value="1"/>
</dbReference>
<feature type="domain" description="7TM-DISM receptor extracellular" evidence="4">
    <location>
        <begin position="188"/>
        <end position="403"/>
    </location>
</feature>
<gene>
    <name evidence="5" type="ORF">E0F88_00230</name>
</gene>
<keyword evidence="6" id="KW-1185">Reference proteome</keyword>
<dbReference type="OrthoDB" id="6190788at2"/>
<organism evidence="5 6">
    <name type="scientific">Dyadobacter psychrotolerans</name>
    <dbReference type="NCBI Taxonomy" id="2541721"/>
    <lineage>
        <taxon>Bacteria</taxon>
        <taxon>Pseudomonadati</taxon>
        <taxon>Bacteroidota</taxon>
        <taxon>Cytophagia</taxon>
        <taxon>Cytophagales</taxon>
        <taxon>Spirosomataceae</taxon>
        <taxon>Dyadobacter</taxon>
    </lineage>
</organism>
<evidence type="ECO:0000313" key="5">
    <source>
        <dbReference type="EMBL" id="TDE18020.1"/>
    </source>
</evidence>
<dbReference type="GO" id="GO:0016020">
    <property type="term" value="C:membrane"/>
    <property type="evidence" value="ECO:0007669"/>
    <property type="project" value="InterPro"/>
</dbReference>
<feature type="chain" id="PRO_5020783065" description="Sensor protein lytS" evidence="2">
    <location>
        <begin position="21"/>
        <end position="680"/>
    </location>
</feature>
<protein>
    <recommendedName>
        <fullName evidence="7">Sensor protein lytS</fullName>
    </recommendedName>
</protein>
<evidence type="ECO:0000256" key="2">
    <source>
        <dbReference type="SAM" id="SignalP"/>
    </source>
</evidence>
<feature type="signal peptide" evidence="2">
    <location>
        <begin position="1"/>
        <end position="20"/>
    </location>
</feature>
<dbReference type="PANTHER" id="PTHR34220">
    <property type="entry name" value="SENSOR HISTIDINE KINASE YPDA"/>
    <property type="match status" value="1"/>
</dbReference>
<evidence type="ECO:0000259" key="3">
    <source>
        <dbReference type="Pfam" id="PF06580"/>
    </source>
</evidence>
<dbReference type="SUPFAM" id="SSF55874">
    <property type="entry name" value="ATPase domain of HSP90 chaperone/DNA topoisomerase II/histidine kinase"/>
    <property type="match status" value="1"/>
</dbReference>
<dbReference type="EMBL" id="SMFL01000001">
    <property type="protein sequence ID" value="TDE18020.1"/>
    <property type="molecule type" value="Genomic_DNA"/>
</dbReference>
<sequence length="680" mass="78069">MRLCLILLLLFSTLIAPVAAQDTITMSSITESVPLWQTGNVFLSNSKAGNFRDINSIKYWVRLDSLTLSPHEGSVWLKTTVCNDLIKPSFFDFNFLAADSILVFAKNSDTSFVVFTGPYTSVRTWLYPEKPGLVPIFCQPGQSFTLYIRLWSDKGRTLSVKQAFVQTRRRSLDDSVESFRNFVGRIEFNGFFLGAVTFAMLFFLFIFIKVREPVFLLYGLYLLGAAMYAVIVKTLPYSFLAKIAYLNYPLTYKLGEPVQYIFFAVYMAFGKSLLDIEHGYGLLNKVIRYFIIALLGSGLLLLAYNFYHFDYQLQKQAFILSRIVILPIAIILLIWITISVNNPVKWFFISGSFFFIAGGLLAVMVDPKSRHLFFGELNANPIIFFKTGILLESLCFAMALGYKIRTAQIEKNKASKAYIDQLELNKEMAASEKIRLEKMVNERTEEIVEKNRVIEQQRQVQIQSTFDKQLSEMEMTALRSQMNPHFIFNSLNSIRYQILSKDYDNAATYLTRFSKLLRFILQNSRENIISLSEEIEMNMLYVQLESLRFSQGFKFNLTISEKIDLSEIMVPPMFLQPYVENAVKHGLVPSKKAVKELLIDISPFDDGYCIIVEDNGIGRKAASSQTMLYDKKSLGMQIARERIELFNINYQPFIDVLVEDLYEQQGACGTRITFTYKDSK</sequence>
<evidence type="ECO:0000259" key="4">
    <source>
        <dbReference type="Pfam" id="PF07695"/>
    </source>
</evidence>
<dbReference type="Pfam" id="PF07695">
    <property type="entry name" value="7TMR-DISM_7TM"/>
    <property type="match status" value="1"/>
</dbReference>
<proteinExistence type="predicted"/>
<dbReference type="InterPro" id="IPR011623">
    <property type="entry name" value="7TMR_DISM_rcpt_extracell_dom1"/>
</dbReference>
<feature type="transmembrane region" description="Helical" evidence="1">
    <location>
        <begin position="383"/>
        <end position="402"/>
    </location>
</feature>
<feature type="transmembrane region" description="Helical" evidence="1">
    <location>
        <begin position="188"/>
        <end position="208"/>
    </location>
</feature>
<feature type="transmembrane region" description="Helical" evidence="1">
    <location>
        <begin position="345"/>
        <end position="363"/>
    </location>
</feature>